<accession>A0A135SI09</accession>
<evidence type="ECO:0000313" key="2">
    <source>
        <dbReference type="EMBL" id="KXH35407.1"/>
    </source>
</evidence>
<proteinExistence type="predicted"/>
<gene>
    <name evidence="2" type="ORF">CSAL01_05588</name>
</gene>
<keyword evidence="3" id="KW-1185">Reference proteome</keyword>
<evidence type="ECO:0000313" key="3">
    <source>
        <dbReference type="Proteomes" id="UP000070121"/>
    </source>
</evidence>
<organism evidence="2 3">
    <name type="scientific">Colletotrichum salicis</name>
    <dbReference type="NCBI Taxonomy" id="1209931"/>
    <lineage>
        <taxon>Eukaryota</taxon>
        <taxon>Fungi</taxon>
        <taxon>Dikarya</taxon>
        <taxon>Ascomycota</taxon>
        <taxon>Pezizomycotina</taxon>
        <taxon>Sordariomycetes</taxon>
        <taxon>Hypocreomycetidae</taxon>
        <taxon>Glomerellales</taxon>
        <taxon>Glomerellaceae</taxon>
        <taxon>Colletotrichum</taxon>
        <taxon>Colletotrichum acutatum species complex</taxon>
    </lineage>
</organism>
<comment type="caution">
    <text evidence="2">The sequence shown here is derived from an EMBL/GenBank/DDBJ whole genome shotgun (WGS) entry which is preliminary data.</text>
</comment>
<sequence length="162" mass="17861">MPSRPDSAAKSRWTYPDHSDIRFVQAYERLQPEQGATWRTAIHRIKRIASSQRGWTSRTGHAKHVKSRSHGKTIGAWAPCPVDPSIFRGTLVQVRLCARARVRPSRGNIAALNIENVRRLVTGVLGEKSSIKEVIQSEKATGPAANVPALRRLSAPKDGPSV</sequence>
<evidence type="ECO:0000256" key="1">
    <source>
        <dbReference type="SAM" id="MobiDB-lite"/>
    </source>
</evidence>
<feature type="region of interest" description="Disordered" evidence="1">
    <location>
        <begin position="137"/>
        <end position="162"/>
    </location>
</feature>
<protein>
    <submittedName>
        <fullName evidence="2">Uncharacterized protein</fullName>
    </submittedName>
</protein>
<dbReference type="EMBL" id="JFFI01002390">
    <property type="protein sequence ID" value="KXH35407.1"/>
    <property type="molecule type" value="Genomic_DNA"/>
</dbReference>
<dbReference type="Proteomes" id="UP000070121">
    <property type="component" value="Unassembled WGS sequence"/>
</dbReference>
<name>A0A135SI09_9PEZI</name>
<reference evidence="2 3" key="1">
    <citation type="submission" date="2014-02" db="EMBL/GenBank/DDBJ databases">
        <title>The genome sequence of Colletotrichum salicis CBS 607.94.</title>
        <authorList>
            <person name="Baroncelli R."/>
            <person name="Thon M.R."/>
        </authorList>
    </citation>
    <scope>NUCLEOTIDE SEQUENCE [LARGE SCALE GENOMIC DNA]</scope>
    <source>
        <strain evidence="2 3">CBS 607.94</strain>
    </source>
</reference>
<dbReference type="AlphaFoldDB" id="A0A135SI09"/>